<dbReference type="PANTHER" id="PTHR21198">
    <property type="entry name" value="GLUTAMATE RACEMASE"/>
    <property type="match status" value="1"/>
</dbReference>
<dbReference type="InterPro" id="IPR004380">
    <property type="entry name" value="Asp_race"/>
</dbReference>
<dbReference type="Proteomes" id="UP000538147">
    <property type="component" value="Unassembled WGS sequence"/>
</dbReference>
<dbReference type="Pfam" id="PF01177">
    <property type="entry name" value="Asp_Glu_race"/>
    <property type="match status" value="1"/>
</dbReference>
<comment type="similarity">
    <text evidence="1">Belongs to the aspartate/glutamate racemases family.</text>
</comment>
<dbReference type="AlphaFoldDB" id="A0A841L9A0"/>
<dbReference type="GO" id="GO:0047689">
    <property type="term" value="F:aspartate racemase activity"/>
    <property type="evidence" value="ECO:0007669"/>
    <property type="project" value="UniProtKB-EC"/>
</dbReference>
<dbReference type="EMBL" id="JACIIV010000011">
    <property type="protein sequence ID" value="MBB6227543.1"/>
    <property type="molecule type" value="Genomic_DNA"/>
</dbReference>
<comment type="caution">
    <text evidence="3">The sequence shown here is derived from an EMBL/GenBank/DDBJ whole genome shotgun (WGS) entry which is preliminary data.</text>
</comment>
<protein>
    <submittedName>
        <fullName evidence="3">Aspartate racemase</fullName>
        <ecNumber evidence="3">5.1.1.13</ecNumber>
    </submittedName>
</protein>
<keyword evidence="4" id="KW-1185">Reference proteome</keyword>
<gene>
    <name evidence="3" type="ORF">FHS79_001712</name>
</gene>
<dbReference type="NCBIfam" id="TIGR00035">
    <property type="entry name" value="asp_race"/>
    <property type="match status" value="1"/>
</dbReference>
<organism evidence="3 4">
    <name type="scientific">Polymorphobacter multimanifer</name>
    <dbReference type="NCBI Taxonomy" id="1070431"/>
    <lineage>
        <taxon>Bacteria</taxon>
        <taxon>Pseudomonadati</taxon>
        <taxon>Pseudomonadota</taxon>
        <taxon>Alphaproteobacteria</taxon>
        <taxon>Sphingomonadales</taxon>
        <taxon>Sphingosinicellaceae</taxon>
        <taxon>Polymorphobacter</taxon>
    </lineage>
</organism>
<dbReference type="EC" id="5.1.1.13" evidence="3"/>
<dbReference type="SUPFAM" id="SSF53681">
    <property type="entry name" value="Aspartate/glutamate racemase"/>
    <property type="match status" value="2"/>
</dbReference>
<dbReference type="PANTHER" id="PTHR21198:SF7">
    <property type="entry name" value="ASPARTATE-GLUTAMATE RACEMASE FAMILY"/>
    <property type="match status" value="1"/>
</dbReference>
<dbReference type="Gene3D" id="3.40.50.1860">
    <property type="match status" value="2"/>
</dbReference>
<sequence length="239" mass="23549">MPELVGAEPGWRTIGILGGMGPAASADFLTMLVGAVKAARDEAHPRVLLESNPNVPDRNAAMAGGASPGPVLAAMAGRLLAGGAEVLAMPCNAAHGWAGAVRDVLPADAVFVDLIETAVAATLACAPRTVGLLAVGATHGLRLYHAPLEAAGVRVIAPPADAVAALVARVKGGDTGPAARSAATRLAVRLAEDGADVVLAACTEIPLVLDAGNCPAPLVDATAALVKATLNAARLAVAA</sequence>
<dbReference type="InterPro" id="IPR001920">
    <property type="entry name" value="Asp/Glu_race"/>
</dbReference>
<evidence type="ECO:0000256" key="1">
    <source>
        <dbReference type="ARBA" id="ARBA00007847"/>
    </source>
</evidence>
<accession>A0A841L9A0</accession>
<reference evidence="3 4" key="1">
    <citation type="submission" date="2020-08" db="EMBL/GenBank/DDBJ databases">
        <title>Genomic Encyclopedia of Type Strains, Phase IV (KMG-IV): sequencing the most valuable type-strain genomes for metagenomic binning, comparative biology and taxonomic classification.</title>
        <authorList>
            <person name="Goeker M."/>
        </authorList>
    </citation>
    <scope>NUCLEOTIDE SEQUENCE [LARGE SCALE GENOMIC DNA]</scope>
    <source>
        <strain evidence="3 4">DSM 102189</strain>
    </source>
</reference>
<evidence type="ECO:0000256" key="2">
    <source>
        <dbReference type="ARBA" id="ARBA00023235"/>
    </source>
</evidence>
<evidence type="ECO:0000313" key="4">
    <source>
        <dbReference type="Proteomes" id="UP000538147"/>
    </source>
</evidence>
<dbReference type="RefSeq" id="WP_184198313.1">
    <property type="nucleotide sequence ID" value="NZ_BMOX01000055.1"/>
</dbReference>
<name>A0A841L9A0_9SPHN</name>
<keyword evidence="2 3" id="KW-0413">Isomerase</keyword>
<dbReference type="InterPro" id="IPR015942">
    <property type="entry name" value="Asp/Glu/hydantoin_racemase"/>
</dbReference>
<proteinExistence type="inferred from homology"/>
<evidence type="ECO:0000313" key="3">
    <source>
        <dbReference type="EMBL" id="MBB6227543.1"/>
    </source>
</evidence>